<evidence type="ECO:0000256" key="9">
    <source>
        <dbReference type="SAM" id="MobiDB-lite"/>
    </source>
</evidence>
<comment type="subcellular location">
    <subcellularLocation>
        <location evidence="1 7 8">Nucleus</location>
    </subcellularLocation>
</comment>
<organism evidence="11 12">
    <name type="scientific">Fasciola gigantica</name>
    <name type="common">Giant liver fluke</name>
    <dbReference type="NCBI Taxonomy" id="46835"/>
    <lineage>
        <taxon>Eukaryota</taxon>
        <taxon>Metazoa</taxon>
        <taxon>Spiralia</taxon>
        <taxon>Lophotrochozoa</taxon>
        <taxon>Platyhelminthes</taxon>
        <taxon>Trematoda</taxon>
        <taxon>Digenea</taxon>
        <taxon>Plagiorchiida</taxon>
        <taxon>Echinostomata</taxon>
        <taxon>Echinostomatoidea</taxon>
        <taxon>Fasciolidae</taxon>
        <taxon>Fasciola</taxon>
    </lineage>
</organism>
<dbReference type="SUPFAM" id="SSF46689">
    <property type="entry name" value="Homeodomain-like"/>
    <property type="match status" value="1"/>
</dbReference>
<dbReference type="STRING" id="46835.A0A504YQP2"/>
<dbReference type="PRINTS" id="PR00031">
    <property type="entry name" value="HTHREPRESSR"/>
</dbReference>
<keyword evidence="12" id="KW-1185">Reference proteome</keyword>
<dbReference type="InterPro" id="IPR001356">
    <property type="entry name" value="HD"/>
</dbReference>
<dbReference type="PROSITE" id="PS50071">
    <property type="entry name" value="HOMEOBOX_2"/>
    <property type="match status" value="1"/>
</dbReference>
<evidence type="ECO:0000256" key="6">
    <source>
        <dbReference type="ARBA" id="ARBA00023242"/>
    </source>
</evidence>
<dbReference type="AlphaFoldDB" id="A0A504YQP2"/>
<feature type="region of interest" description="Disordered" evidence="9">
    <location>
        <begin position="437"/>
        <end position="466"/>
    </location>
</feature>
<keyword evidence="4 7" id="KW-0238">DNA-binding</keyword>
<evidence type="ECO:0000313" key="12">
    <source>
        <dbReference type="Proteomes" id="UP000316759"/>
    </source>
</evidence>
<feature type="region of interest" description="Disordered" evidence="9">
    <location>
        <begin position="155"/>
        <end position="201"/>
    </location>
</feature>
<dbReference type="InterPro" id="IPR017970">
    <property type="entry name" value="Homeobox_CS"/>
</dbReference>
<dbReference type="PANTHER" id="PTHR46770:SF1">
    <property type="entry name" value="HOMEOBOX PROTEIN ORTHOPEDIA"/>
    <property type="match status" value="1"/>
</dbReference>
<sequence length="935" mass="101959">MATWLHPPITVNFCHDLDLVAVTSRSRPTELAYTMDQKRYIVDAEGSLNDMENNRFFAARSRSPESHSVIGHDANDTSAASCEMSLNYSASGLSFIHPVSLEYEMILSAPDARSMSNLGITNCHSGYRSLPIEEPSSTTTEETLIEAGFGHPRDHFDHCRSSSQRNPDGVQSSEYPLPAPPCAGVSEETRSNKSVYGSPSPVRWPAGDHISYLDANHSTADGCAHLGYRASTENARLSPDYQRRTAERHYATHSSCGQEPKETTISGAFGSTSRWAPLLSGEVKSLSDHPESPEVPQSEAEVRLCAPSTESLVAITSVDHSRHSKEIVGQGSGDEMHPRSLFESESSVASKADISSAMIYEKPHETCSQPDIVRQPSEVSRLYNGHSDIFPSQSRSQAQSMFRSEYEHCLPLGLMNRLSYAPPTSLAMYLPSHHAQAIRENSSPSSLSSEISDNDEPSSLDDRSKSGECPPFIGSSVVIPSTCSTGSMTNNTSTAMAVAAVAAAVVACAKQKRHRTRFTPIQLTELERAFSKTHYPDIFMREELALRIGLTESRVQVWFQNRRAKWKKRKKTVVGVGGGNTFRSVSATLQSISRTTNGLNGHANSSDSSRPSDLSNFSFHADGSSKTATLDDLRVPINSGDTTSTNNFGMGNNNGISDWPKGSLFPSKPYFVAGGLLNPSDTLPEPPGSYHLPDLPRPGESARANTPQLPFDHILLQQHYCQQQQQQQQLNAHPLNARMARAHASATTEIPPVRYLSTIGTQSYPRGATLSEPTSHAIQGWHKHMDYLLTEQPNPNADEHTQTKLSSVAPNLTVDFLSTSLAHMEADAAPHGSLRFPDAQTTGSGLAVRSDWSLAYDTRTNPTVAFLGLPAHSALADRMSTWMSNKSATQAGPFSITTSIKRTNRVTNLNCDTYSLLAALPDLSTHYTRAYECVC</sequence>
<evidence type="ECO:0000256" key="7">
    <source>
        <dbReference type="PROSITE-ProRule" id="PRU00108"/>
    </source>
</evidence>
<feature type="compositionally biased region" description="Polar residues" evidence="9">
    <location>
        <begin position="161"/>
        <end position="174"/>
    </location>
</feature>
<proteinExistence type="inferred from homology"/>
<dbReference type="Pfam" id="PF00046">
    <property type="entry name" value="Homeodomain"/>
    <property type="match status" value="1"/>
</dbReference>
<feature type="compositionally biased region" description="Low complexity" evidence="9">
    <location>
        <begin position="604"/>
        <end position="619"/>
    </location>
</feature>
<dbReference type="OrthoDB" id="6159439at2759"/>
<dbReference type="InterPro" id="IPR000047">
    <property type="entry name" value="HTH_motif"/>
</dbReference>
<dbReference type="GO" id="GO:0005634">
    <property type="term" value="C:nucleus"/>
    <property type="evidence" value="ECO:0007669"/>
    <property type="project" value="UniProtKB-SubCell"/>
</dbReference>
<evidence type="ECO:0000256" key="1">
    <source>
        <dbReference type="ARBA" id="ARBA00004123"/>
    </source>
</evidence>
<evidence type="ECO:0000256" key="3">
    <source>
        <dbReference type="ARBA" id="ARBA00022473"/>
    </source>
</evidence>
<name>A0A504YQP2_FASGI</name>
<keyword evidence="3" id="KW-0217">Developmental protein</keyword>
<reference evidence="11 12" key="1">
    <citation type="submission" date="2019-04" db="EMBL/GenBank/DDBJ databases">
        <title>Annotation for the trematode Fasciola gigantica.</title>
        <authorList>
            <person name="Choi Y.-J."/>
        </authorList>
    </citation>
    <scope>NUCLEOTIDE SEQUENCE [LARGE SCALE GENOMIC DNA]</scope>
    <source>
        <strain evidence="11">Uganda_cow_1</strain>
    </source>
</reference>
<feature type="domain" description="Homeobox" evidence="10">
    <location>
        <begin position="509"/>
        <end position="569"/>
    </location>
</feature>
<feature type="compositionally biased region" description="Low complexity" evidence="9">
    <location>
        <begin position="442"/>
        <end position="451"/>
    </location>
</feature>
<dbReference type="InterPro" id="IPR051895">
    <property type="entry name" value="OTP_Homeobox"/>
</dbReference>
<dbReference type="InterPro" id="IPR009057">
    <property type="entry name" value="Homeodomain-like_sf"/>
</dbReference>
<dbReference type="PROSITE" id="PS00027">
    <property type="entry name" value="HOMEOBOX_1"/>
    <property type="match status" value="1"/>
</dbReference>
<dbReference type="SMART" id="SM00389">
    <property type="entry name" value="HOX"/>
    <property type="match status" value="1"/>
</dbReference>
<keyword evidence="5 7" id="KW-0371">Homeobox</keyword>
<dbReference type="GO" id="GO:0030182">
    <property type="term" value="P:neuron differentiation"/>
    <property type="evidence" value="ECO:0007669"/>
    <property type="project" value="TreeGrafter"/>
</dbReference>
<dbReference type="PANTHER" id="PTHR46770">
    <property type="entry name" value="HOMEOBOX PROTEIN ORTHOPEDIA"/>
    <property type="match status" value="1"/>
</dbReference>
<evidence type="ECO:0000256" key="5">
    <source>
        <dbReference type="ARBA" id="ARBA00023155"/>
    </source>
</evidence>
<dbReference type="GO" id="GO:0000981">
    <property type="term" value="F:DNA-binding transcription factor activity, RNA polymerase II-specific"/>
    <property type="evidence" value="ECO:0007669"/>
    <property type="project" value="InterPro"/>
</dbReference>
<feature type="region of interest" description="Disordered" evidence="9">
    <location>
        <begin position="595"/>
        <end position="620"/>
    </location>
</feature>
<comment type="caution">
    <text evidence="11">The sequence shown here is derived from an EMBL/GenBank/DDBJ whole genome shotgun (WGS) entry which is preliminary data.</text>
</comment>
<evidence type="ECO:0000259" key="10">
    <source>
        <dbReference type="PROSITE" id="PS50071"/>
    </source>
</evidence>
<protein>
    <submittedName>
        <fullName evidence="11">Homeobox protein aristaless</fullName>
    </submittedName>
</protein>
<dbReference type="GO" id="GO:0003677">
    <property type="term" value="F:DNA binding"/>
    <property type="evidence" value="ECO:0007669"/>
    <property type="project" value="UniProtKB-UniRule"/>
</dbReference>
<evidence type="ECO:0000256" key="2">
    <source>
        <dbReference type="ARBA" id="ARBA00006503"/>
    </source>
</evidence>
<feature type="DNA-binding region" description="Homeobox" evidence="7">
    <location>
        <begin position="511"/>
        <end position="570"/>
    </location>
</feature>
<dbReference type="Gene3D" id="1.10.10.60">
    <property type="entry name" value="Homeodomain-like"/>
    <property type="match status" value="1"/>
</dbReference>
<comment type="similarity">
    <text evidence="2">Belongs to the paired homeobox family. Bicoid subfamily.</text>
</comment>
<accession>A0A504YQP2</accession>
<gene>
    <name evidence="11" type="ORF">FGIG_01207</name>
</gene>
<dbReference type="EMBL" id="SUNJ01005340">
    <property type="protein sequence ID" value="TPP63694.1"/>
    <property type="molecule type" value="Genomic_DNA"/>
</dbReference>
<dbReference type="CDD" id="cd00086">
    <property type="entry name" value="homeodomain"/>
    <property type="match status" value="1"/>
</dbReference>
<keyword evidence="6 7" id="KW-0539">Nucleus</keyword>
<dbReference type="FunFam" id="1.10.10.60:FF:000057">
    <property type="entry name" value="Short stature homeobox 2"/>
    <property type="match status" value="1"/>
</dbReference>
<evidence type="ECO:0000313" key="11">
    <source>
        <dbReference type="EMBL" id="TPP63694.1"/>
    </source>
</evidence>
<evidence type="ECO:0000256" key="8">
    <source>
        <dbReference type="RuleBase" id="RU000682"/>
    </source>
</evidence>
<evidence type="ECO:0000256" key="4">
    <source>
        <dbReference type="ARBA" id="ARBA00023125"/>
    </source>
</evidence>
<dbReference type="Proteomes" id="UP000316759">
    <property type="component" value="Unassembled WGS sequence"/>
</dbReference>